<dbReference type="PANTHER" id="PTHR42686">
    <property type="entry name" value="GH17980P-RELATED"/>
    <property type="match status" value="1"/>
</dbReference>
<keyword evidence="3" id="KW-1185">Reference proteome</keyword>
<dbReference type="InterPro" id="IPR020471">
    <property type="entry name" value="AKR"/>
</dbReference>
<evidence type="ECO:0000259" key="1">
    <source>
        <dbReference type="Pfam" id="PF00248"/>
    </source>
</evidence>
<dbReference type="GO" id="GO:0005829">
    <property type="term" value="C:cytosol"/>
    <property type="evidence" value="ECO:0007669"/>
    <property type="project" value="TreeGrafter"/>
</dbReference>
<evidence type="ECO:0000313" key="2">
    <source>
        <dbReference type="EMBL" id="CAG9855904.1"/>
    </source>
</evidence>
<dbReference type="EMBL" id="OU900104">
    <property type="protein sequence ID" value="CAG9855904.1"/>
    <property type="molecule type" value="Genomic_DNA"/>
</dbReference>
<dbReference type="AlphaFoldDB" id="A0A9N9TJC0"/>
<accession>A0A9N9TJC0</accession>
<dbReference type="SUPFAM" id="SSF51430">
    <property type="entry name" value="NAD(P)-linked oxidoreductase"/>
    <property type="match status" value="1"/>
</dbReference>
<sequence>MALPETFVAGFHDENAVRKMTYTKLGSTSLNVSKISLGTGGFCYFYGEYNIEDCKKTVHEAIKSGINYIDTGPWYGHGEAEEILGKCLEGIPRKAYYLATKIGRYEKDPNLMFDFSAKKTKESIEASLKRLRVDYVDVLQVHDVEFSPSLDIILNETLPAVQEIVKAGKAKFIGITGYPVSTLRDCIEKSHVTINMILSYTRLTMIDNTLSAFVPYLQGKNVGVVNASANGMGLLSNFGPRDWHPAPQEIKDACTAARNICKENNVELGKLAIFYSLQQEGPETVLIGMNTSNLVHDNLDVLINGLNKKEMELYEEVLKIFQNLKVKHWENYELENYRKLKKGEKTDGHFFTTK</sequence>
<proteinExistence type="predicted"/>
<dbReference type="PRINTS" id="PR00069">
    <property type="entry name" value="ALDKETRDTASE"/>
</dbReference>
<evidence type="ECO:0000313" key="3">
    <source>
        <dbReference type="Proteomes" id="UP001153712"/>
    </source>
</evidence>
<dbReference type="InterPro" id="IPR036812">
    <property type="entry name" value="NAD(P)_OxRdtase_dom_sf"/>
</dbReference>
<dbReference type="InterPro" id="IPR044479">
    <property type="entry name" value="LGALDH-like"/>
</dbReference>
<feature type="domain" description="NADP-dependent oxidoreductase" evidence="1">
    <location>
        <begin position="34"/>
        <end position="318"/>
    </location>
</feature>
<dbReference type="PANTHER" id="PTHR42686:SF1">
    <property type="entry name" value="GH17980P-RELATED"/>
    <property type="match status" value="1"/>
</dbReference>
<dbReference type="Proteomes" id="UP001153712">
    <property type="component" value="Chromosome 11"/>
</dbReference>
<dbReference type="CDD" id="cd19163">
    <property type="entry name" value="AKR_galDH"/>
    <property type="match status" value="1"/>
</dbReference>
<protein>
    <recommendedName>
        <fullName evidence="1">NADP-dependent oxidoreductase domain-containing protein</fullName>
    </recommendedName>
</protein>
<dbReference type="Pfam" id="PF00248">
    <property type="entry name" value="Aldo_ket_red"/>
    <property type="match status" value="1"/>
</dbReference>
<dbReference type="Gene3D" id="3.20.20.100">
    <property type="entry name" value="NADP-dependent oxidoreductase domain"/>
    <property type="match status" value="1"/>
</dbReference>
<dbReference type="OrthoDB" id="48988at2759"/>
<dbReference type="FunFam" id="3.20.20.100:FF:000011">
    <property type="entry name" value="Aldo/keto reductase"/>
    <property type="match status" value="1"/>
</dbReference>
<dbReference type="InterPro" id="IPR023210">
    <property type="entry name" value="NADP_OxRdtase_dom"/>
</dbReference>
<name>A0A9N9TJC0_PHYSR</name>
<organism evidence="2 3">
    <name type="scientific">Phyllotreta striolata</name>
    <name type="common">Striped flea beetle</name>
    <name type="synonym">Crioceris striolata</name>
    <dbReference type="NCBI Taxonomy" id="444603"/>
    <lineage>
        <taxon>Eukaryota</taxon>
        <taxon>Metazoa</taxon>
        <taxon>Ecdysozoa</taxon>
        <taxon>Arthropoda</taxon>
        <taxon>Hexapoda</taxon>
        <taxon>Insecta</taxon>
        <taxon>Pterygota</taxon>
        <taxon>Neoptera</taxon>
        <taxon>Endopterygota</taxon>
        <taxon>Coleoptera</taxon>
        <taxon>Polyphaga</taxon>
        <taxon>Cucujiformia</taxon>
        <taxon>Chrysomeloidea</taxon>
        <taxon>Chrysomelidae</taxon>
        <taxon>Galerucinae</taxon>
        <taxon>Alticini</taxon>
        <taxon>Phyllotreta</taxon>
    </lineage>
</organism>
<reference evidence="2" key="1">
    <citation type="submission" date="2022-01" db="EMBL/GenBank/DDBJ databases">
        <authorList>
            <person name="King R."/>
        </authorList>
    </citation>
    <scope>NUCLEOTIDE SEQUENCE</scope>
</reference>
<gene>
    <name evidence="2" type="ORF">PHYEVI_LOCUS2339</name>
</gene>
<dbReference type="GO" id="GO:0010349">
    <property type="term" value="F:L-galactose dehydrogenase activity"/>
    <property type="evidence" value="ECO:0007669"/>
    <property type="project" value="InterPro"/>
</dbReference>